<dbReference type="KEGG" id="tum:CBW65_22820"/>
<dbReference type="EMBL" id="CP021434">
    <property type="protein sequence ID" value="ARU63520.1"/>
    <property type="molecule type" value="Genomic_DNA"/>
</dbReference>
<feature type="region of interest" description="Disordered" evidence="1">
    <location>
        <begin position="146"/>
        <end position="168"/>
    </location>
</feature>
<dbReference type="Proteomes" id="UP000195437">
    <property type="component" value="Chromosome"/>
</dbReference>
<evidence type="ECO:0000313" key="3">
    <source>
        <dbReference type="Proteomes" id="UP000195437"/>
    </source>
</evidence>
<keyword evidence="3" id="KW-1185">Reference proteome</keyword>
<sequence>MSESNTYYIKQVWRQKGDALFDRISFKELNKAQELSQTTRPVLLLETKANSGSNAVFAIGHVTEPVVIAEEMTYPGQTGEFSYHVPFTYDVVLESKQNGISRDELQELTGQKFAPQVKGGLYEIEAAAYEQLAALLNERAGQAPAAAPKAEKAAPASKKAPAEQAAPAAKGATAKATASASKAVSAAKAAPAVNAKLADELTKAVILLEERADLRLVIEDGKVGTFPAALLATEDLSLLQAEIHNYITAGGNAAVDAAATEAAAAGAASTRYAKVIKLAESLVRAGNYASIQIPTVQKVFYRGESKLPHPYHAIELQGARGHHILGTDGTLYTAEGKVVQHFLGL</sequence>
<evidence type="ECO:0000313" key="2">
    <source>
        <dbReference type="EMBL" id="ARU63520.1"/>
    </source>
</evidence>
<protein>
    <submittedName>
        <fullName evidence="2">Uncharacterized protein</fullName>
    </submittedName>
</protein>
<dbReference type="AlphaFoldDB" id="A0A1Y0ITA0"/>
<evidence type="ECO:0000256" key="1">
    <source>
        <dbReference type="SAM" id="MobiDB-lite"/>
    </source>
</evidence>
<reference evidence="3" key="1">
    <citation type="submission" date="2017-05" db="EMBL/GenBank/DDBJ databases">
        <authorList>
            <person name="Sung H."/>
        </authorList>
    </citation>
    <scope>NUCLEOTIDE SEQUENCE [LARGE SCALE GENOMIC DNA]</scope>
    <source>
        <strain evidence="3">AR23208</strain>
    </source>
</reference>
<accession>A0A1Y0ITA0</accession>
<dbReference type="RefSeq" id="WP_087458856.1">
    <property type="nucleotide sequence ID" value="NZ_CP021434.1"/>
</dbReference>
<name>A0A1Y0ITA0_9BACL</name>
<proteinExistence type="predicted"/>
<organism evidence="2 3">
    <name type="scientific">Tumebacillus avium</name>
    <dbReference type="NCBI Taxonomy" id="1903704"/>
    <lineage>
        <taxon>Bacteria</taxon>
        <taxon>Bacillati</taxon>
        <taxon>Bacillota</taxon>
        <taxon>Bacilli</taxon>
        <taxon>Bacillales</taxon>
        <taxon>Alicyclobacillaceae</taxon>
        <taxon>Tumebacillus</taxon>
    </lineage>
</organism>
<dbReference type="OrthoDB" id="2380824at2"/>
<gene>
    <name evidence="2" type="ORF">CBW65_22820</name>
</gene>